<evidence type="ECO:0000259" key="1">
    <source>
        <dbReference type="Pfam" id="PF13640"/>
    </source>
</evidence>
<reference evidence="2 3" key="1">
    <citation type="journal article" date="2020" name="ISME J.">
        <title>Comparative genomics reveals insights into cyanobacterial evolution and habitat adaptation.</title>
        <authorList>
            <person name="Chen M.Y."/>
            <person name="Teng W.K."/>
            <person name="Zhao L."/>
            <person name="Hu C.X."/>
            <person name="Zhou Y.K."/>
            <person name="Han B.P."/>
            <person name="Song L.R."/>
            <person name="Shu W.S."/>
        </authorList>
    </citation>
    <scope>NUCLEOTIDE SEQUENCE [LARGE SCALE GENOMIC DNA]</scope>
    <source>
        <strain evidence="2 3">FACHB-130</strain>
    </source>
</reference>
<sequence length="258" mass="30114">MLFALNSNICNQVENLASLYQTATPFSHIIIDNFLDESLAEKLLEDFPDISMTVRSGHRLFVHKYELAFNHQLSYPFQKLHQELTSTSFNLFLSQIVGENVFVDPDRFADIHLSINGSFLDIHTDFNIHCSKLNWLHCLNVIIYFNKEWQKNFGGQLILTSEREGLTSKIEPLFNRCVIMKSDDTTYHGCQRLVVPENITRKSIIIPVYKEESIHNLPPRHLTQFFPQQGLRKKLFLSKIYNSFTSLKLRWKKYLTGV</sequence>
<dbReference type="RefSeq" id="WP_190970913.1">
    <property type="nucleotide sequence ID" value="NZ_JACJTB010000064.1"/>
</dbReference>
<accession>A0ABR8G4M7</accession>
<dbReference type="Pfam" id="PF13640">
    <property type="entry name" value="2OG-FeII_Oxy_3"/>
    <property type="match status" value="1"/>
</dbReference>
<dbReference type="Proteomes" id="UP000603457">
    <property type="component" value="Unassembled WGS sequence"/>
</dbReference>
<dbReference type="Gene3D" id="2.60.120.620">
    <property type="entry name" value="q2cbj1_9rhob like domain"/>
    <property type="match status" value="1"/>
</dbReference>
<feature type="domain" description="Prolyl 4-hydroxylase alpha subunit Fe(2+) 2OG dioxygenase" evidence="1">
    <location>
        <begin position="116"/>
        <end position="204"/>
    </location>
</feature>
<evidence type="ECO:0000313" key="3">
    <source>
        <dbReference type="Proteomes" id="UP000603457"/>
    </source>
</evidence>
<comment type="caution">
    <text evidence="2">The sequence shown here is derived from an EMBL/GenBank/DDBJ whole genome shotgun (WGS) entry which is preliminary data.</text>
</comment>
<keyword evidence="3" id="KW-1185">Reference proteome</keyword>
<organism evidence="2 3">
    <name type="scientific">Nostoc spongiaeforme FACHB-130</name>
    <dbReference type="NCBI Taxonomy" id="1357510"/>
    <lineage>
        <taxon>Bacteria</taxon>
        <taxon>Bacillati</taxon>
        <taxon>Cyanobacteriota</taxon>
        <taxon>Cyanophyceae</taxon>
        <taxon>Nostocales</taxon>
        <taxon>Nostocaceae</taxon>
        <taxon>Nostoc</taxon>
    </lineage>
</organism>
<proteinExistence type="predicted"/>
<name>A0ABR8G4M7_9NOSO</name>
<dbReference type="EMBL" id="JACJTB010000064">
    <property type="protein sequence ID" value="MBD2598230.1"/>
    <property type="molecule type" value="Genomic_DNA"/>
</dbReference>
<protein>
    <submittedName>
        <fullName evidence="2">2OG-Fe(II) oxygenase</fullName>
    </submittedName>
</protein>
<gene>
    <name evidence="2" type="ORF">H6G74_28470</name>
</gene>
<evidence type="ECO:0000313" key="2">
    <source>
        <dbReference type="EMBL" id="MBD2598230.1"/>
    </source>
</evidence>
<dbReference type="InterPro" id="IPR044862">
    <property type="entry name" value="Pro_4_hyd_alph_FE2OG_OXY"/>
</dbReference>